<dbReference type="GO" id="GO:0046677">
    <property type="term" value="P:response to antibiotic"/>
    <property type="evidence" value="ECO:0007669"/>
    <property type="project" value="UniProtKB-KW"/>
</dbReference>
<feature type="transmembrane region" description="Helical" evidence="9">
    <location>
        <begin position="421"/>
        <end position="444"/>
    </location>
</feature>
<keyword evidence="2" id="KW-0813">Transport</keyword>
<feature type="transmembrane region" description="Helical" evidence="9">
    <location>
        <begin position="154"/>
        <end position="173"/>
    </location>
</feature>
<dbReference type="RefSeq" id="WP_052439532.1">
    <property type="nucleotide sequence ID" value="NZ_BBPN01000067.1"/>
</dbReference>
<dbReference type="STRING" id="235985.SAMN05414137_11426"/>
<evidence type="ECO:0000259" key="10">
    <source>
        <dbReference type="PROSITE" id="PS50850"/>
    </source>
</evidence>
<organism evidence="11 12">
    <name type="scientific">Streptacidiphilus jiangxiensis</name>
    <dbReference type="NCBI Taxonomy" id="235985"/>
    <lineage>
        <taxon>Bacteria</taxon>
        <taxon>Bacillati</taxon>
        <taxon>Actinomycetota</taxon>
        <taxon>Actinomycetes</taxon>
        <taxon>Kitasatosporales</taxon>
        <taxon>Streptomycetaceae</taxon>
        <taxon>Streptacidiphilus</taxon>
    </lineage>
</organism>
<feature type="transmembrane region" description="Helical" evidence="9">
    <location>
        <begin position="27"/>
        <end position="50"/>
    </location>
</feature>
<feature type="transmembrane region" description="Helical" evidence="9">
    <location>
        <begin position="92"/>
        <end position="118"/>
    </location>
</feature>
<dbReference type="InterPro" id="IPR020846">
    <property type="entry name" value="MFS_dom"/>
</dbReference>
<dbReference type="Gene3D" id="1.20.1720.10">
    <property type="entry name" value="Multidrug resistance protein D"/>
    <property type="match status" value="1"/>
</dbReference>
<evidence type="ECO:0000256" key="9">
    <source>
        <dbReference type="SAM" id="Phobius"/>
    </source>
</evidence>
<feature type="transmembrane region" description="Helical" evidence="9">
    <location>
        <begin position="456"/>
        <end position="475"/>
    </location>
</feature>
<feature type="transmembrane region" description="Helical" evidence="9">
    <location>
        <begin position="346"/>
        <end position="363"/>
    </location>
</feature>
<dbReference type="PROSITE" id="PS00216">
    <property type="entry name" value="SUGAR_TRANSPORT_1"/>
    <property type="match status" value="1"/>
</dbReference>
<dbReference type="GO" id="GO:0005886">
    <property type="term" value="C:plasma membrane"/>
    <property type="evidence" value="ECO:0007669"/>
    <property type="project" value="UniProtKB-SubCell"/>
</dbReference>
<evidence type="ECO:0000256" key="3">
    <source>
        <dbReference type="ARBA" id="ARBA00022475"/>
    </source>
</evidence>
<feature type="transmembrane region" description="Helical" evidence="9">
    <location>
        <begin position="245"/>
        <end position="266"/>
    </location>
</feature>
<comment type="subcellular location">
    <subcellularLocation>
        <location evidence="1">Cell membrane</location>
        <topology evidence="1">Multi-pass membrane protein</topology>
    </subcellularLocation>
</comment>
<dbReference type="EMBL" id="FOAZ01000014">
    <property type="protein sequence ID" value="SEL84991.1"/>
    <property type="molecule type" value="Genomic_DNA"/>
</dbReference>
<dbReference type="PANTHER" id="PTHR42718">
    <property type="entry name" value="MAJOR FACILITATOR SUPERFAMILY MULTIDRUG TRANSPORTER MFSC"/>
    <property type="match status" value="1"/>
</dbReference>
<dbReference type="InterPro" id="IPR036259">
    <property type="entry name" value="MFS_trans_sf"/>
</dbReference>
<dbReference type="InterPro" id="IPR004638">
    <property type="entry name" value="EmrB-like"/>
</dbReference>
<evidence type="ECO:0000256" key="2">
    <source>
        <dbReference type="ARBA" id="ARBA00022448"/>
    </source>
</evidence>
<feature type="transmembrane region" description="Helical" evidence="9">
    <location>
        <begin position="124"/>
        <end position="142"/>
    </location>
</feature>
<feature type="transmembrane region" description="Helical" evidence="9">
    <location>
        <begin position="318"/>
        <end position="339"/>
    </location>
</feature>
<feature type="domain" description="Major facilitator superfamily (MFS) profile" evidence="10">
    <location>
        <begin position="26"/>
        <end position="479"/>
    </location>
</feature>
<sequence>MTSLGSTNDVRGRAPAAPGGVRRWRAFSLLAVAYFMTAVDLLIVNVALPTIGVQLRFAESDLQWVVTAYAITFGGFLLLGGRAADLLGRRRIFMAGLAVFTAASLACALATSGTLLIVVRGVQGLGAAAVLPAALSIVTNLFPEGPERTKALGIWGAVGASGATFGVLAGGALTRYAGWPYIFYLNVAIGGVALLLAPRVVPESRQPAAHRRYDPLGAVTVTGALVLTVYAISQAPAVGWTAVRTWALLAVAAALLVAFVVVEARAEAPLLPLRLFRLKTLTGSNTVGFLLGAGFYGYIFVGTLYMQQVLRYSAMTTGLAWLAVGLTGVVLAGPAQVLVTRTSARLVMAVGLTLTGAGILWATRAPVHGGFWGDLAGPFLLTGAVTWVFIPVSVGALAGVAERDAGVASGLIDSSQQLGGAIGIAVASTVAATRAGVLLGHGAAPADTLTGGFHQALWVCGIVCLGAVPVALLLVRRGDVVRAPAAVPSATPSVPSSASPPAPEGGARHGAA</sequence>
<dbReference type="SUPFAM" id="SSF103473">
    <property type="entry name" value="MFS general substrate transporter"/>
    <property type="match status" value="1"/>
</dbReference>
<reference evidence="12" key="1">
    <citation type="submission" date="2016-10" db="EMBL/GenBank/DDBJ databases">
        <authorList>
            <person name="Varghese N."/>
        </authorList>
    </citation>
    <scope>NUCLEOTIDE SEQUENCE [LARGE SCALE GENOMIC DNA]</scope>
    <source>
        <strain evidence="12">DSM 45096 / BCRC 16803 / CGMCC 4.1857 / CIP 109030 / JCM 12277 / KCTC 19219 / NBRC 100920 / 33214</strain>
    </source>
</reference>
<keyword evidence="5 9" id="KW-1133">Transmembrane helix</keyword>
<dbReference type="GO" id="GO:0022857">
    <property type="term" value="F:transmembrane transporter activity"/>
    <property type="evidence" value="ECO:0007669"/>
    <property type="project" value="InterPro"/>
</dbReference>
<feature type="transmembrane region" description="Helical" evidence="9">
    <location>
        <begin position="62"/>
        <end position="80"/>
    </location>
</feature>
<protein>
    <submittedName>
        <fullName evidence="11">Drug resistance transporter, EmrB/QacA subfamily</fullName>
    </submittedName>
</protein>
<keyword evidence="4 9" id="KW-0812">Transmembrane</keyword>
<evidence type="ECO:0000256" key="6">
    <source>
        <dbReference type="ARBA" id="ARBA00023136"/>
    </source>
</evidence>
<gene>
    <name evidence="11" type="ORF">SAMN05414137_11426</name>
</gene>
<proteinExistence type="predicted"/>
<feature type="transmembrane region" description="Helical" evidence="9">
    <location>
        <begin position="375"/>
        <end position="400"/>
    </location>
</feature>
<feature type="transmembrane region" description="Helical" evidence="9">
    <location>
        <begin position="213"/>
        <end position="233"/>
    </location>
</feature>
<dbReference type="Gene3D" id="1.20.1250.20">
    <property type="entry name" value="MFS general substrate transporter like domains"/>
    <property type="match status" value="1"/>
</dbReference>
<evidence type="ECO:0000256" key="5">
    <source>
        <dbReference type="ARBA" id="ARBA00022989"/>
    </source>
</evidence>
<evidence type="ECO:0000313" key="11">
    <source>
        <dbReference type="EMBL" id="SEL84991.1"/>
    </source>
</evidence>
<dbReference type="OrthoDB" id="9807274at2"/>
<dbReference type="Pfam" id="PF07690">
    <property type="entry name" value="MFS_1"/>
    <property type="match status" value="1"/>
</dbReference>
<name>A0A1H7TJM3_STRJI</name>
<evidence type="ECO:0000256" key="7">
    <source>
        <dbReference type="ARBA" id="ARBA00023251"/>
    </source>
</evidence>
<feature type="transmembrane region" description="Helical" evidence="9">
    <location>
        <begin position="287"/>
        <end position="306"/>
    </location>
</feature>
<dbReference type="Proteomes" id="UP000183015">
    <property type="component" value="Unassembled WGS sequence"/>
</dbReference>
<keyword evidence="12" id="KW-1185">Reference proteome</keyword>
<keyword evidence="6 9" id="KW-0472">Membrane</keyword>
<dbReference type="InterPro" id="IPR011701">
    <property type="entry name" value="MFS"/>
</dbReference>
<evidence type="ECO:0000256" key="1">
    <source>
        <dbReference type="ARBA" id="ARBA00004651"/>
    </source>
</evidence>
<evidence type="ECO:0000256" key="8">
    <source>
        <dbReference type="SAM" id="MobiDB-lite"/>
    </source>
</evidence>
<dbReference type="NCBIfam" id="TIGR00711">
    <property type="entry name" value="efflux_EmrB"/>
    <property type="match status" value="1"/>
</dbReference>
<feature type="transmembrane region" description="Helical" evidence="9">
    <location>
        <begin position="179"/>
        <end position="201"/>
    </location>
</feature>
<accession>A0A1H7TJM3</accession>
<dbReference type="CDD" id="cd17321">
    <property type="entry name" value="MFS_MMR_MDR_like"/>
    <property type="match status" value="1"/>
</dbReference>
<dbReference type="PANTHER" id="PTHR42718:SF46">
    <property type="entry name" value="BLR6921 PROTEIN"/>
    <property type="match status" value="1"/>
</dbReference>
<keyword evidence="7" id="KW-0046">Antibiotic resistance</keyword>
<dbReference type="eggNOG" id="COG0477">
    <property type="taxonomic scope" value="Bacteria"/>
</dbReference>
<feature type="region of interest" description="Disordered" evidence="8">
    <location>
        <begin position="486"/>
        <end position="512"/>
    </location>
</feature>
<dbReference type="AlphaFoldDB" id="A0A1H7TJM3"/>
<dbReference type="PROSITE" id="PS50850">
    <property type="entry name" value="MFS"/>
    <property type="match status" value="1"/>
</dbReference>
<keyword evidence="3" id="KW-1003">Cell membrane</keyword>
<evidence type="ECO:0000313" key="12">
    <source>
        <dbReference type="Proteomes" id="UP000183015"/>
    </source>
</evidence>
<feature type="compositionally biased region" description="Low complexity" evidence="8">
    <location>
        <begin position="486"/>
        <end position="497"/>
    </location>
</feature>
<dbReference type="InterPro" id="IPR005829">
    <property type="entry name" value="Sugar_transporter_CS"/>
</dbReference>
<evidence type="ECO:0000256" key="4">
    <source>
        <dbReference type="ARBA" id="ARBA00022692"/>
    </source>
</evidence>